<reference evidence="2 3" key="1">
    <citation type="journal article" date="2018" name="Front. Plant Sci.">
        <title>Red Clover (Trifolium pratense) and Zigzag Clover (T. medium) - A Picture of Genomic Similarities and Differences.</title>
        <authorList>
            <person name="Dluhosova J."/>
            <person name="Istvanek J."/>
            <person name="Nedelnik J."/>
            <person name="Repkova J."/>
        </authorList>
    </citation>
    <scope>NUCLEOTIDE SEQUENCE [LARGE SCALE GENOMIC DNA]</scope>
    <source>
        <strain evidence="3">cv. 10/8</strain>
        <tissue evidence="2">Leaf</tissue>
    </source>
</reference>
<keyword evidence="3" id="KW-1185">Reference proteome</keyword>
<comment type="caution">
    <text evidence="2">The sequence shown here is derived from an EMBL/GenBank/DDBJ whole genome shotgun (WGS) entry which is preliminary data.</text>
</comment>
<feature type="non-terminal residue" evidence="2">
    <location>
        <position position="41"/>
    </location>
</feature>
<evidence type="ECO:0000313" key="2">
    <source>
        <dbReference type="EMBL" id="MCI68425.1"/>
    </source>
</evidence>
<evidence type="ECO:0000313" key="3">
    <source>
        <dbReference type="Proteomes" id="UP000265520"/>
    </source>
</evidence>
<dbReference type="AlphaFoldDB" id="A0A392U9L7"/>
<protein>
    <submittedName>
        <fullName evidence="2">Uncharacterized protein</fullName>
    </submittedName>
</protein>
<dbReference type="Proteomes" id="UP000265520">
    <property type="component" value="Unassembled WGS sequence"/>
</dbReference>
<organism evidence="2 3">
    <name type="scientific">Trifolium medium</name>
    <dbReference type="NCBI Taxonomy" id="97028"/>
    <lineage>
        <taxon>Eukaryota</taxon>
        <taxon>Viridiplantae</taxon>
        <taxon>Streptophyta</taxon>
        <taxon>Embryophyta</taxon>
        <taxon>Tracheophyta</taxon>
        <taxon>Spermatophyta</taxon>
        <taxon>Magnoliopsida</taxon>
        <taxon>eudicotyledons</taxon>
        <taxon>Gunneridae</taxon>
        <taxon>Pentapetalae</taxon>
        <taxon>rosids</taxon>
        <taxon>fabids</taxon>
        <taxon>Fabales</taxon>
        <taxon>Fabaceae</taxon>
        <taxon>Papilionoideae</taxon>
        <taxon>50 kb inversion clade</taxon>
        <taxon>NPAAA clade</taxon>
        <taxon>Hologalegina</taxon>
        <taxon>IRL clade</taxon>
        <taxon>Trifolieae</taxon>
        <taxon>Trifolium</taxon>
    </lineage>
</organism>
<feature type="compositionally biased region" description="Basic and acidic residues" evidence="1">
    <location>
        <begin position="10"/>
        <end position="19"/>
    </location>
</feature>
<sequence>MKRGNSKASAQEKKKKPEDTASATKPSNAQRKLKYKQEESS</sequence>
<evidence type="ECO:0000256" key="1">
    <source>
        <dbReference type="SAM" id="MobiDB-lite"/>
    </source>
</evidence>
<feature type="compositionally biased region" description="Polar residues" evidence="1">
    <location>
        <begin position="21"/>
        <end position="30"/>
    </location>
</feature>
<name>A0A392U9L7_9FABA</name>
<feature type="region of interest" description="Disordered" evidence="1">
    <location>
        <begin position="1"/>
        <end position="41"/>
    </location>
</feature>
<accession>A0A392U9L7</accession>
<dbReference type="EMBL" id="LXQA010736236">
    <property type="protein sequence ID" value="MCI68425.1"/>
    <property type="molecule type" value="Genomic_DNA"/>
</dbReference>
<proteinExistence type="predicted"/>